<keyword evidence="1" id="KW-1133">Transmembrane helix</keyword>
<gene>
    <name evidence="2" type="ORF">ACFFNY_28740</name>
</gene>
<evidence type="ECO:0000313" key="2">
    <source>
        <dbReference type="EMBL" id="MFB9755584.1"/>
    </source>
</evidence>
<keyword evidence="1" id="KW-0472">Membrane</keyword>
<dbReference type="EMBL" id="JBHMAG010000018">
    <property type="protein sequence ID" value="MFB9755584.1"/>
    <property type="molecule type" value="Genomic_DNA"/>
</dbReference>
<accession>A0ABV5W4S9</accession>
<organism evidence="2 3">
    <name type="scientific">Paenibacillus hodogayensis</name>
    <dbReference type="NCBI Taxonomy" id="279208"/>
    <lineage>
        <taxon>Bacteria</taxon>
        <taxon>Bacillati</taxon>
        <taxon>Bacillota</taxon>
        <taxon>Bacilli</taxon>
        <taxon>Bacillales</taxon>
        <taxon>Paenibacillaceae</taxon>
        <taxon>Paenibacillus</taxon>
    </lineage>
</organism>
<reference evidence="2 3" key="1">
    <citation type="submission" date="2024-09" db="EMBL/GenBank/DDBJ databases">
        <authorList>
            <person name="Sun Q."/>
            <person name="Mori K."/>
        </authorList>
    </citation>
    <scope>NUCLEOTIDE SEQUENCE [LARGE SCALE GENOMIC DNA]</scope>
    <source>
        <strain evidence="2 3">JCM 12520</strain>
    </source>
</reference>
<keyword evidence="3" id="KW-1185">Reference proteome</keyword>
<dbReference type="RefSeq" id="WP_344908660.1">
    <property type="nucleotide sequence ID" value="NZ_BAAAYO010000006.1"/>
</dbReference>
<comment type="caution">
    <text evidence="2">The sequence shown here is derived from an EMBL/GenBank/DDBJ whole genome shotgun (WGS) entry which is preliminary data.</text>
</comment>
<protein>
    <submittedName>
        <fullName evidence="2">Uncharacterized protein</fullName>
    </submittedName>
</protein>
<dbReference type="Proteomes" id="UP001589619">
    <property type="component" value="Unassembled WGS sequence"/>
</dbReference>
<keyword evidence="1" id="KW-0812">Transmembrane</keyword>
<proteinExistence type="predicted"/>
<feature type="transmembrane region" description="Helical" evidence="1">
    <location>
        <begin position="12"/>
        <end position="31"/>
    </location>
</feature>
<sequence length="308" mass="35016">MDKRLNRSDYLLSLVFIFLLVCIAGAFFFGLQLGQQRTESKHAALLSAREDAAKKPGAYEQQHLVSYYHTIYTPYREFANRWFDKMKELELQAHTIDASSVFKDLSKAADDKYTALSKVATPDTSPLLGEAHQNILKSLKLFAESSKSFQSKANSLAPGDVLAEVDKDAYFREAKKFALQGEQQFYMSMVKWNETINPQVKGANLLGQTAYSKKEWDQMGINAKNAAVSSILLREVRYLPLYPQDMTVRIDEWFAGGQAQKMNLNDIQQIIDLLAETGSARKGDFVTRKEKWYGGDTLPQLPFFYENK</sequence>
<name>A0ABV5W4S9_9BACL</name>
<evidence type="ECO:0000256" key="1">
    <source>
        <dbReference type="SAM" id="Phobius"/>
    </source>
</evidence>
<evidence type="ECO:0000313" key="3">
    <source>
        <dbReference type="Proteomes" id="UP001589619"/>
    </source>
</evidence>